<dbReference type="InterPro" id="IPR012337">
    <property type="entry name" value="RNaseH-like_sf"/>
</dbReference>
<evidence type="ECO:0000256" key="7">
    <source>
        <dbReference type="ARBA" id="ARBA00023242"/>
    </source>
</evidence>
<dbReference type="STRING" id="1128400.I2G740"/>
<dbReference type="InterPro" id="IPR002562">
    <property type="entry name" value="3'-5'_exonuclease_dom"/>
</dbReference>
<dbReference type="GO" id="GO:0046872">
    <property type="term" value="F:metal ion binding"/>
    <property type="evidence" value="ECO:0007669"/>
    <property type="project" value="UniProtKB-KW"/>
</dbReference>
<dbReference type="Proteomes" id="UP000006174">
    <property type="component" value="Unassembled WGS sequence"/>
</dbReference>
<feature type="compositionally biased region" description="Polar residues" evidence="10">
    <location>
        <begin position="152"/>
        <end position="161"/>
    </location>
</feature>
<dbReference type="HOGENOM" id="CLU_424013_0_0_1"/>
<dbReference type="SMART" id="SM00474">
    <property type="entry name" value="35EXOc"/>
    <property type="match status" value="1"/>
</dbReference>
<evidence type="ECO:0000256" key="10">
    <source>
        <dbReference type="SAM" id="MobiDB-lite"/>
    </source>
</evidence>
<feature type="region of interest" description="Disordered" evidence="10">
    <location>
        <begin position="152"/>
        <end position="175"/>
    </location>
</feature>
<dbReference type="InterPro" id="IPR036397">
    <property type="entry name" value="RNaseH_sf"/>
</dbReference>
<dbReference type="GO" id="GO:0006139">
    <property type="term" value="P:nucleobase-containing compound metabolic process"/>
    <property type="evidence" value="ECO:0007669"/>
    <property type="project" value="InterPro"/>
</dbReference>
<evidence type="ECO:0000256" key="2">
    <source>
        <dbReference type="ARBA" id="ARBA00022722"/>
    </source>
</evidence>
<dbReference type="CDD" id="cd06141">
    <property type="entry name" value="WRN_exo"/>
    <property type="match status" value="1"/>
</dbReference>
<evidence type="ECO:0000313" key="12">
    <source>
        <dbReference type="EMBL" id="CCF54983.1"/>
    </source>
</evidence>
<evidence type="ECO:0000256" key="4">
    <source>
        <dbReference type="ARBA" id="ARBA00022801"/>
    </source>
</evidence>
<dbReference type="Gene3D" id="3.30.420.10">
    <property type="entry name" value="Ribonuclease H-like superfamily/Ribonuclease H"/>
    <property type="match status" value="1"/>
</dbReference>
<feature type="compositionally biased region" description="Polar residues" evidence="10">
    <location>
        <begin position="74"/>
        <end position="84"/>
    </location>
</feature>
<dbReference type="EMBL" id="CAGI01000197">
    <property type="protein sequence ID" value="CCF54983.1"/>
    <property type="molecule type" value="Genomic_DNA"/>
</dbReference>
<keyword evidence="6" id="KW-0460">Magnesium</keyword>
<sequence length="620" mass="68000">MKLAACLLPRRLPSHQHAFLLPFLTQPPPLASRSYYSKSHTSSELEWDAETLEAMRSSSRTASASSKKKPPKTWASTHTTKSSDATATTRVRTTTKSKSPYIVYQWKQTPEQKAKEARLKDLEQNLQVYTHTIPAGPPHVVGTAFLQPLSKPSSSSVTLDQPISPSSAEPPSSHPLHAYARLKAPSIAYTADFDEAQDLLSCLGPGPMGLDLEWNISRFVGASRTALLQICSPTLIVILHLSAMSHRIPPLLRTILEDPTIIKTGVAIKNDALKLQRDYFIHTRNALELGNLAKLAQPQKWAGVNHLISLRDLTRIYLGKKLKKDSVRVSDWERFPLEKGQIEYAASDTFASLEVLRAIAEYFRGEGKGPGKENEMGLEEALKLSAYDLWLERMQSSAGEKQKDILRAALKEVQPAPQPQPQPQVQEKAKAKPHATTSTNPQPKAKAKAKPKPASTTTTSSSDDEGIQVTKVLLAHDRAMQSWLYSSQTLTQIATSSGIKPSTVVQYLLKALLLAKQRRAKSPTKGSTTFTILDDFSIADRLRLDKELGDKEGGSQMSIARSRFRALAKTLGWGSVDSWSDSEGSEVEKGKKGGGRGTGVIEVESSDDDDVGVDVVDVSR</sequence>
<keyword evidence="7" id="KW-0539">Nucleus</keyword>
<protein>
    <recommendedName>
        <fullName evidence="8">3'-5' exonuclease</fullName>
    </recommendedName>
    <alternativeName>
        <fullName evidence="9">Werner Syndrome-like exonuclease</fullName>
    </alternativeName>
</protein>
<dbReference type="GO" id="GO:0003676">
    <property type="term" value="F:nucleic acid binding"/>
    <property type="evidence" value="ECO:0007669"/>
    <property type="project" value="InterPro"/>
</dbReference>
<evidence type="ECO:0000256" key="1">
    <source>
        <dbReference type="ARBA" id="ARBA00004123"/>
    </source>
</evidence>
<feature type="region of interest" description="Disordered" evidence="10">
    <location>
        <begin position="575"/>
        <end position="620"/>
    </location>
</feature>
<dbReference type="GO" id="GO:0008408">
    <property type="term" value="F:3'-5' exonuclease activity"/>
    <property type="evidence" value="ECO:0007669"/>
    <property type="project" value="InterPro"/>
</dbReference>
<keyword evidence="2" id="KW-0540">Nuclease</keyword>
<evidence type="ECO:0000256" key="9">
    <source>
        <dbReference type="ARBA" id="ARBA00042761"/>
    </source>
</evidence>
<keyword evidence="5" id="KW-0269">Exonuclease</keyword>
<feature type="domain" description="3'-5' exonuclease" evidence="11">
    <location>
        <begin position="190"/>
        <end position="368"/>
    </location>
</feature>
<dbReference type="eggNOG" id="KOG4373">
    <property type="taxonomic scope" value="Eukaryota"/>
</dbReference>
<keyword evidence="3" id="KW-0479">Metal-binding</keyword>
<keyword evidence="13" id="KW-1185">Reference proteome</keyword>
<comment type="caution">
    <text evidence="12">The sequence shown here is derived from an EMBL/GenBank/DDBJ whole genome shotgun (WGS) entry which is preliminary data.</text>
</comment>
<dbReference type="AlphaFoldDB" id="I2G740"/>
<evidence type="ECO:0000313" key="13">
    <source>
        <dbReference type="Proteomes" id="UP000006174"/>
    </source>
</evidence>
<feature type="region of interest" description="Disordered" evidence="10">
    <location>
        <begin position="56"/>
        <end position="94"/>
    </location>
</feature>
<organism evidence="12 13">
    <name type="scientific">Ustilago hordei</name>
    <name type="common">Barley covered smut fungus</name>
    <dbReference type="NCBI Taxonomy" id="120017"/>
    <lineage>
        <taxon>Eukaryota</taxon>
        <taxon>Fungi</taxon>
        <taxon>Dikarya</taxon>
        <taxon>Basidiomycota</taxon>
        <taxon>Ustilaginomycotina</taxon>
        <taxon>Ustilaginomycetes</taxon>
        <taxon>Ustilaginales</taxon>
        <taxon>Ustilaginaceae</taxon>
        <taxon>Ustilago</taxon>
    </lineage>
</organism>
<gene>
    <name evidence="12" type="ORF">UHOR_01307</name>
</gene>
<evidence type="ECO:0000259" key="11">
    <source>
        <dbReference type="SMART" id="SM00474"/>
    </source>
</evidence>
<comment type="subcellular location">
    <subcellularLocation>
        <location evidence="1">Nucleus</location>
    </subcellularLocation>
</comment>
<keyword evidence="4" id="KW-0378">Hydrolase</keyword>
<feature type="compositionally biased region" description="Low complexity" evidence="10">
    <location>
        <begin position="56"/>
        <end position="65"/>
    </location>
</feature>
<feature type="compositionally biased region" description="Low complexity" evidence="10">
    <location>
        <begin position="452"/>
        <end position="461"/>
    </location>
</feature>
<dbReference type="PANTHER" id="PTHR13620">
    <property type="entry name" value="3-5 EXONUCLEASE"/>
    <property type="match status" value="1"/>
</dbReference>
<name>I2G740_USTHO</name>
<reference evidence="12 13" key="1">
    <citation type="journal article" date="2012" name="Plant Cell">
        <title>Genome comparison of barley and maize smut fungi reveals targeted loss of RNA silencing components and species-specific presence of transposable elements.</title>
        <authorList>
            <person name="Laurie J.D."/>
            <person name="Ali S."/>
            <person name="Linning R."/>
            <person name="Mannhaupt G."/>
            <person name="Wong P."/>
            <person name="Gueldener U."/>
            <person name="Muensterkoetter M."/>
            <person name="Moore R."/>
            <person name="Kahmann R."/>
            <person name="Bakkeren G."/>
            <person name="Schirawski J."/>
        </authorList>
    </citation>
    <scope>NUCLEOTIDE SEQUENCE [LARGE SCALE GENOMIC DNA]</scope>
    <source>
        <strain evidence="13">Uh4875-4</strain>
    </source>
</reference>
<dbReference type="OMA" id="AMSHRIP"/>
<dbReference type="GO" id="GO:0005634">
    <property type="term" value="C:nucleus"/>
    <property type="evidence" value="ECO:0007669"/>
    <property type="project" value="UniProtKB-SubCell"/>
</dbReference>
<feature type="compositionally biased region" description="Low complexity" evidence="10">
    <location>
        <begin position="162"/>
        <end position="175"/>
    </location>
</feature>
<dbReference type="Pfam" id="PF01612">
    <property type="entry name" value="DNA_pol_A_exo1"/>
    <property type="match status" value="1"/>
</dbReference>
<proteinExistence type="predicted"/>
<dbReference type="SUPFAM" id="SSF53098">
    <property type="entry name" value="Ribonuclease H-like"/>
    <property type="match status" value="1"/>
</dbReference>
<evidence type="ECO:0000256" key="3">
    <source>
        <dbReference type="ARBA" id="ARBA00022723"/>
    </source>
</evidence>
<evidence type="ECO:0000256" key="5">
    <source>
        <dbReference type="ARBA" id="ARBA00022839"/>
    </source>
</evidence>
<evidence type="ECO:0000256" key="8">
    <source>
        <dbReference type="ARBA" id="ARBA00040531"/>
    </source>
</evidence>
<dbReference type="InterPro" id="IPR051132">
    <property type="entry name" value="3-5_Exonuclease_domain"/>
</dbReference>
<feature type="region of interest" description="Disordered" evidence="10">
    <location>
        <begin position="414"/>
        <end position="465"/>
    </location>
</feature>
<accession>I2G740</accession>
<dbReference type="PANTHER" id="PTHR13620:SF109">
    <property type="entry name" value="3'-5' EXONUCLEASE"/>
    <property type="match status" value="1"/>
</dbReference>
<feature type="compositionally biased region" description="Low complexity" evidence="10">
    <location>
        <begin position="85"/>
        <end position="94"/>
    </location>
</feature>
<evidence type="ECO:0000256" key="6">
    <source>
        <dbReference type="ARBA" id="ARBA00022842"/>
    </source>
</evidence>